<dbReference type="PANTHER" id="PTHR37984">
    <property type="entry name" value="PROTEIN CBG26694"/>
    <property type="match status" value="1"/>
</dbReference>
<dbReference type="PANTHER" id="PTHR37984:SF5">
    <property type="entry name" value="PROTEIN NYNRIN-LIKE"/>
    <property type="match status" value="1"/>
</dbReference>
<proteinExistence type="predicted"/>
<sequence>MSIFGPKKGIPTMAASQLQRWAIFLSGFTYSIRLVYSKGNRADFLSQLPLNHVVPSSIEDDNTLYIHFINSEVPIITVQELANVSRQDGILKKVIKYVKYGWPDKQLPEVFVPYSNRLAIPNKLRNVLLSDLHSTHMDMVKSKSLAQSYFWWPSLDKEIESHTIITEPSKAELSLWAWPSGPNKRLHADFCGPIQCKMFLIILDAYSKWVDLFPMENITSSKTIIGFRQYFCSSNITTAVHTPHSNGAAENSVKTFKASFKKQLWQGENSTKAVQAFLYMYRATPHTTTEYSPAELQMGRQLRTRFNLLIPSRDIVVEKTRSQRIKTFM</sequence>
<dbReference type="EMBL" id="JARBHB010000004">
    <property type="protein sequence ID" value="KAJ8885161.1"/>
    <property type="molecule type" value="Genomic_DNA"/>
</dbReference>
<dbReference type="InterPro" id="IPR012337">
    <property type="entry name" value="RNaseH-like_sf"/>
</dbReference>
<reference evidence="3 4" key="1">
    <citation type="submission" date="2023-02" db="EMBL/GenBank/DDBJ databases">
        <title>LHISI_Scaffold_Assembly.</title>
        <authorList>
            <person name="Stuart O.P."/>
            <person name="Cleave R."/>
            <person name="Magrath M.J.L."/>
            <person name="Mikheyev A.S."/>
        </authorList>
    </citation>
    <scope>NUCLEOTIDE SEQUENCE [LARGE SCALE GENOMIC DNA]</scope>
    <source>
        <strain evidence="3">Daus_M_001</strain>
        <tissue evidence="3">Leg muscle</tissue>
    </source>
</reference>
<gene>
    <name evidence="3" type="ORF">PR048_011357</name>
</gene>
<evidence type="ECO:0000259" key="2">
    <source>
        <dbReference type="Pfam" id="PF17921"/>
    </source>
</evidence>
<evidence type="ECO:0000313" key="4">
    <source>
        <dbReference type="Proteomes" id="UP001159363"/>
    </source>
</evidence>
<dbReference type="Gene3D" id="3.30.420.10">
    <property type="entry name" value="Ribonuclease H-like superfamily/Ribonuclease H"/>
    <property type="match status" value="2"/>
</dbReference>
<keyword evidence="4" id="KW-1185">Reference proteome</keyword>
<name>A0ABQ9HLD4_9NEOP</name>
<dbReference type="Pfam" id="PF17921">
    <property type="entry name" value="Integrase_H2C2"/>
    <property type="match status" value="1"/>
</dbReference>
<protein>
    <recommendedName>
        <fullName evidence="1">RNA-directed DNA polymerase</fullName>
        <ecNumber evidence="1">2.7.7.49</ecNumber>
    </recommendedName>
</protein>
<dbReference type="InterPro" id="IPR050951">
    <property type="entry name" value="Retrovirus_Pol_polyprotein"/>
</dbReference>
<evidence type="ECO:0000256" key="1">
    <source>
        <dbReference type="ARBA" id="ARBA00012493"/>
    </source>
</evidence>
<dbReference type="Gene3D" id="1.10.340.70">
    <property type="match status" value="1"/>
</dbReference>
<comment type="caution">
    <text evidence="3">The sequence shown here is derived from an EMBL/GenBank/DDBJ whole genome shotgun (WGS) entry which is preliminary data.</text>
</comment>
<organism evidence="3 4">
    <name type="scientific">Dryococelus australis</name>
    <dbReference type="NCBI Taxonomy" id="614101"/>
    <lineage>
        <taxon>Eukaryota</taxon>
        <taxon>Metazoa</taxon>
        <taxon>Ecdysozoa</taxon>
        <taxon>Arthropoda</taxon>
        <taxon>Hexapoda</taxon>
        <taxon>Insecta</taxon>
        <taxon>Pterygota</taxon>
        <taxon>Neoptera</taxon>
        <taxon>Polyneoptera</taxon>
        <taxon>Phasmatodea</taxon>
        <taxon>Verophasmatodea</taxon>
        <taxon>Anareolatae</taxon>
        <taxon>Phasmatidae</taxon>
        <taxon>Eurycanthinae</taxon>
        <taxon>Dryococelus</taxon>
    </lineage>
</organism>
<dbReference type="SUPFAM" id="SSF53098">
    <property type="entry name" value="Ribonuclease H-like"/>
    <property type="match status" value="1"/>
</dbReference>
<dbReference type="InterPro" id="IPR036397">
    <property type="entry name" value="RNaseH_sf"/>
</dbReference>
<dbReference type="Proteomes" id="UP001159363">
    <property type="component" value="Chromosome X"/>
</dbReference>
<dbReference type="EC" id="2.7.7.49" evidence="1"/>
<feature type="domain" description="Integrase zinc-binding" evidence="2">
    <location>
        <begin position="120"/>
        <end position="161"/>
    </location>
</feature>
<accession>A0ABQ9HLD4</accession>
<dbReference type="InterPro" id="IPR041588">
    <property type="entry name" value="Integrase_H2C2"/>
</dbReference>
<evidence type="ECO:0000313" key="3">
    <source>
        <dbReference type="EMBL" id="KAJ8885161.1"/>
    </source>
</evidence>